<dbReference type="InterPro" id="IPR027275">
    <property type="entry name" value="PRC-brl_dom"/>
</dbReference>
<sequence length="126" mass="13438">MRIKLAAMSSAAFLLATGLAFAQGAWVEVDDDDMAVNIPVDPPTYTVGDLDDMEIVGQDGEEIGDVDEILASGDGSSMAVVTDVGGFLGIGQRNVVIPLTDARIHNDKIIINMTKDQIESLDEWSK</sequence>
<dbReference type="Proteomes" id="UP000199347">
    <property type="component" value="Unassembled WGS sequence"/>
</dbReference>
<dbReference type="AlphaFoldDB" id="A0A1G5MNV4"/>
<accession>A0A1G5MNV4</accession>
<keyword evidence="4" id="KW-1185">Reference proteome</keyword>
<dbReference type="OrthoDB" id="7876889at2"/>
<gene>
    <name evidence="3" type="ORF">SAMN03080610_00903</name>
</gene>
<dbReference type="Gene3D" id="2.30.30.240">
    <property type="entry name" value="PRC-barrel domain"/>
    <property type="match status" value="1"/>
</dbReference>
<feature type="chain" id="PRO_5011579736" evidence="1">
    <location>
        <begin position="23"/>
        <end position="126"/>
    </location>
</feature>
<dbReference type="SUPFAM" id="SSF50346">
    <property type="entry name" value="PRC-barrel domain"/>
    <property type="match status" value="1"/>
</dbReference>
<reference evidence="3 4" key="1">
    <citation type="submission" date="2016-10" db="EMBL/GenBank/DDBJ databases">
        <authorList>
            <person name="de Groot N.N."/>
        </authorList>
    </citation>
    <scope>NUCLEOTIDE SEQUENCE [LARGE SCALE GENOMIC DNA]</scope>
    <source>
        <strain evidence="3 4">DSM 2698</strain>
    </source>
</reference>
<protein>
    <submittedName>
        <fullName evidence="3">PRC-barrel domain-containing protein</fullName>
    </submittedName>
</protein>
<dbReference type="STRING" id="1120955.SAMN03080610_00903"/>
<dbReference type="EMBL" id="FMVW01000001">
    <property type="protein sequence ID" value="SCZ26100.1"/>
    <property type="molecule type" value="Genomic_DNA"/>
</dbReference>
<keyword evidence="1" id="KW-0732">Signal</keyword>
<evidence type="ECO:0000256" key="1">
    <source>
        <dbReference type="SAM" id="SignalP"/>
    </source>
</evidence>
<name>A0A1G5MNV4_AFIMA</name>
<feature type="signal peptide" evidence="1">
    <location>
        <begin position="1"/>
        <end position="22"/>
    </location>
</feature>
<feature type="domain" description="PRC-barrel" evidence="2">
    <location>
        <begin position="45"/>
        <end position="117"/>
    </location>
</feature>
<evidence type="ECO:0000313" key="3">
    <source>
        <dbReference type="EMBL" id="SCZ26100.1"/>
    </source>
</evidence>
<organism evidence="3 4">
    <name type="scientific">Afifella marina DSM 2698</name>
    <dbReference type="NCBI Taxonomy" id="1120955"/>
    <lineage>
        <taxon>Bacteria</taxon>
        <taxon>Pseudomonadati</taxon>
        <taxon>Pseudomonadota</taxon>
        <taxon>Alphaproteobacteria</taxon>
        <taxon>Hyphomicrobiales</taxon>
        <taxon>Afifellaceae</taxon>
        <taxon>Afifella</taxon>
    </lineage>
</organism>
<proteinExistence type="predicted"/>
<dbReference type="RefSeq" id="WP_092809883.1">
    <property type="nucleotide sequence ID" value="NZ_FMVW01000001.1"/>
</dbReference>
<dbReference type="Pfam" id="PF05239">
    <property type="entry name" value="PRC"/>
    <property type="match status" value="1"/>
</dbReference>
<evidence type="ECO:0000313" key="4">
    <source>
        <dbReference type="Proteomes" id="UP000199347"/>
    </source>
</evidence>
<evidence type="ECO:0000259" key="2">
    <source>
        <dbReference type="Pfam" id="PF05239"/>
    </source>
</evidence>
<dbReference type="InterPro" id="IPR011033">
    <property type="entry name" value="PRC_barrel-like_sf"/>
</dbReference>